<protein>
    <submittedName>
        <fullName evidence="1">Sel1 repeat family protein</fullName>
    </submittedName>
</protein>
<dbReference type="PANTHER" id="PTHR11102:SF160">
    <property type="entry name" value="ERAD-ASSOCIATED E3 UBIQUITIN-PROTEIN LIGASE COMPONENT HRD3"/>
    <property type="match status" value="1"/>
</dbReference>
<dbReference type="InterPro" id="IPR050767">
    <property type="entry name" value="Sel1_AlgK"/>
</dbReference>
<dbReference type="Gene3D" id="1.25.40.10">
    <property type="entry name" value="Tetratricopeptide repeat domain"/>
    <property type="match status" value="2"/>
</dbReference>
<dbReference type="SMART" id="SM00671">
    <property type="entry name" value="SEL1"/>
    <property type="match status" value="3"/>
</dbReference>
<evidence type="ECO:0000313" key="2">
    <source>
        <dbReference type="Proteomes" id="UP000886879"/>
    </source>
</evidence>
<dbReference type="EMBL" id="DVFO01000021">
    <property type="protein sequence ID" value="HIQ60418.1"/>
    <property type="molecule type" value="Genomic_DNA"/>
</dbReference>
<dbReference type="InterPro" id="IPR011990">
    <property type="entry name" value="TPR-like_helical_dom_sf"/>
</dbReference>
<dbReference type="PANTHER" id="PTHR11102">
    <property type="entry name" value="SEL-1-LIKE PROTEIN"/>
    <property type="match status" value="1"/>
</dbReference>
<dbReference type="Pfam" id="PF08238">
    <property type="entry name" value="Sel1"/>
    <property type="match status" value="3"/>
</dbReference>
<accession>A0A9D0YTE5</accession>
<dbReference type="SUPFAM" id="SSF81901">
    <property type="entry name" value="HCP-like"/>
    <property type="match status" value="1"/>
</dbReference>
<sequence>MDVEISQQVQDWVELWQDANRKNDPRAQYRLATLYAASSDVEAEKKAFEWYKKSAAQGFTDACFFLGKCYEDGKGTRKNYRQAVRWYKAAQRGVSDDLMEHPAPMDRIEDAMVQRYMEYEAYAQSVDEVLEAQGSPWEDSLQRDLEEAENGDAEAQNRLGHRYRYGQGVEPDMEQAVYWLWKSAQQGCEAGIAHYATCMEERKEYKEAAKWHRKYAQILIKWRKRRLGW</sequence>
<comment type="caution">
    <text evidence="1">The sequence shown here is derived from an EMBL/GenBank/DDBJ whole genome shotgun (WGS) entry which is preliminary data.</text>
</comment>
<dbReference type="InterPro" id="IPR006597">
    <property type="entry name" value="Sel1-like"/>
</dbReference>
<organism evidence="1 2">
    <name type="scientific">Candidatus Enterenecus faecium</name>
    <dbReference type="NCBI Taxonomy" id="2840780"/>
    <lineage>
        <taxon>Bacteria</taxon>
        <taxon>Bacillati</taxon>
        <taxon>Bacillota</taxon>
        <taxon>Clostridia</taxon>
        <taxon>Eubacteriales</taxon>
        <taxon>Candidatus Enterenecus</taxon>
    </lineage>
</organism>
<reference evidence="1" key="2">
    <citation type="journal article" date="2021" name="PeerJ">
        <title>Extensive microbial diversity within the chicken gut microbiome revealed by metagenomics and culture.</title>
        <authorList>
            <person name="Gilroy R."/>
            <person name="Ravi A."/>
            <person name="Getino M."/>
            <person name="Pursley I."/>
            <person name="Horton D.L."/>
            <person name="Alikhan N.F."/>
            <person name="Baker D."/>
            <person name="Gharbi K."/>
            <person name="Hall N."/>
            <person name="Watson M."/>
            <person name="Adriaenssens E.M."/>
            <person name="Foster-Nyarko E."/>
            <person name="Jarju S."/>
            <person name="Secka A."/>
            <person name="Antonio M."/>
            <person name="Oren A."/>
            <person name="Chaudhuri R.R."/>
            <person name="La Ragione R."/>
            <person name="Hildebrand F."/>
            <person name="Pallen M.J."/>
        </authorList>
    </citation>
    <scope>NUCLEOTIDE SEQUENCE</scope>
    <source>
        <strain evidence="1">ChiGjej2B2-12916</strain>
    </source>
</reference>
<gene>
    <name evidence="1" type="ORF">IAD31_02330</name>
</gene>
<evidence type="ECO:0000313" key="1">
    <source>
        <dbReference type="EMBL" id="HIQ60418.1"/>
    </source>
</evidence>
<proteinExistence type="predicted"/>
<dbReference type="Proteomes" id="UP000886879">
    <property type="component" value="Unassembled WGS sequence"/>
</dbReference>
<reference evidence="1" key="1">
    <citation type="submission" date="2020-10" db="EMBL/GenBank/DDBJ databases">
        <authorList>
            <person name="Gilroy R."/>
        </authorList>
    </citation>
    <scope>NUCLEOTIDE SEQUENCE</scope>
    <source>
        <strain evidence="1">ChiGjej2B2-12916</strain>
    </source>
</reference>
<dbReference type="AlphaFoldDB" id="A0A9D0YTE5"/>
<name>A0A9D0YTE5_9FIRM</name>